<evidence type="ECO:0000313" key="1">
    <source>
        <dbReference type="EMBL" id="KKK61539.1"/>
    </source>
</evidence>
<comment type="caution">
    <text evidence="1">The sequence shown here is derived from an EMBL/GenBank/DDBJ whole genome shotgun (WGS) entry which is preliminary data.</text>
</comment>
<sequence length="55" mass="6659">MSITDKFKRIKKDDYWSRISYGKVIEKNDNHLVIRNDDGYEWTIGYDVVEQELSF</sequence>
<accession>A0A0F8Z567</accession>
<gene>
    <name evidence="1" type="ORF">LCGC14_3013310</name>
</gene>
<protein>
    <submittedName>
        <fullName evidence="1">Uncharacterized protein</fullName>
    </submittedName>
</protein>
<name>A0A0F8Z567_9ZZZZ</name>
<proteinExistence type="predicted"/>
<reference evidence="1" key="1">
    <citation type="journal article" date="2015" name="Nature">
        <title>Complex archaea that bridge the gap between prokaryotes and eukaryotes.</title>
        <authorList>
            <person name="Spang A."/>
            <person name="Saw J.H."/>
            <person name="Jorgensen S.L."/>
            <person name="Zaremba-Niedzwiedzka K."/>
            <person name="Martijn J."/>
            <person name="Lind A.E."/>
            <person name="van Eijk R."/>
            <person name="Schleper C."/>
            <person name="Guy L."/>
            <person name="Ettema T.J."/>
        </authorList>
    </citation>
    <scope>NUCLEOTIDE SEQUENCE</scope>
</reference>
<dbReference type="AlphaFoldDB" id="A0A0F8Z567"/>
<feature type="non-terminal residue" evidence="1">
    <location>
        <position position="55"/>
    </location>
</feature>
<organism evidence="1">
    <name type="scientific">marine sediment metagenome</name>
    <dbReference type="NCBI Taxonomy" id="412755"/>
    <lineage>
        <taxon>unclassified sequences</taxon>
        <taxon>metagenomes</taxon>
        <taxon>ecological metagenomes</taxon>
    </lineage>
</organism>
<dbReference type="EMBL" id="LAZR01062426">
    <property type="protein sequence ID" value="KKK61539.1"/>
    <property type="molecule type" value="Genomic_DNA"/>
</dbReference>